<name>A0A9W8TM40_9PEZI</name>
<evidence type="ECO:0000259" key="1">
    <source>
        <dbReference type="Pfam" id="PF06985"/>
    </source>
</evidence>
<proteinExistence type="predicted"/>
<dbReference type="Proteomes" id="UP001148614">
    <property type="component" value="Unassembled WGS sequence"/>
</dbReference>
<dbReference type="VEuPathDB" id="FungiDB:F4678DRAFT_454006"/>
<dbReference type="InterPro" id="IPR010730">
    <property type="entry name" value="HET"/>
</dbReference>
<dbReference type="PANTHER" id="PTHR24148:SF64">
    <property type="entry name" value="HETEROKARYON INCOMPATIBILITY DOMAIN-CONTAINING PROTEIN"/>
    <property type="match status" value="1"/>
</dbReference>
<dbReference type="PANTHER" id="PTHR24148">
    <property type="entry name" value="ANKYRIN REPEAT DOMAIN-CONTAINING PROTEIN 39 HOMOLOG-RELATED"/>
    <property type="match status" value="1"/>
</dbReference>
<evidence type="ECO:0000313" key="2">
    <source>
        <dbReference type="EMBL" id="KAJ3568274.1"/>
    </source>
</evidence>
<organism evidence="2 3">
    <name type="scientific">Xylaria arbuscula</name>
    <dbReference type="NCBI Taxonomy" id="114810"/>
    <lineage>
        <taxon>Eukaryota</taxon>
        <taxon>Fungi</taxon>
        <taxon>Dikarya</taxon>
        <taxon>Ascomycota</taxon>
        <taxon>Pezizomycotina</taxon>
        <taxon>Sordariomycetes</taxon>
        <taxon>Xylariomycetidae</taxon>
        <taxon>Xylariales</taxon>
        <taxon>Xylariaceae</taxon>
        <taxon>Xylaria</taxon>
    </lineage>
</organism>
<keyword evidence="3" id="KW-1185">Reference proteome</keyword>
<dbReference type="Pfam" id="PF06985">
    <property type="entry name" value="HET"/>
    <property type="match status" value="1"/>
</dbReference>
<dbReference type="VEuPathDB" id="FungiDB:F4678DRAFT_477564"/>
<dbReference type="AlphaFoldDB" id="A0A9W8TM40"/>
<dbReference type="EMBL" id="JANPWZ010001152">
    <property type="protein sequence ID" value="KAJ3568274.1"/>
    <property type="molecule type" value="Genomic_DNA"/>
</dbReference>
<protein>
    <recommendedName>
        <fullName evidence="1">Heterokaryon incompatibility domain-containing protein</fullName>
    </recommendedName>
</protein>
<sequence>MTDDLGDSLSTIRRHYQQPLVTLLLDIQKTEMQHLKSAEFMQALECLYFSTQNNALNSSARSTRLGDTHLPTILMRRPINTVNERDYVAISYTWQYPLPLVQPCDKYFVQSREGEFLRSKVRDSVFERVGKYMMHFKLRYLWIDQECLMQEDGEEKRIAIQAMDLVYGRSRHPVGLLYQPIMSIAELELLAGLMNGRFVVKSGSEFNLSPGLLCESACKILELLEAIVSDIWWTRAWTYQENYRGSINMKLLIRHCISSEDYHNDYVKLFKDVPGEIVLNSTRFHEAATAFCLAFDPPDGLINAKELVLERARKYKLLLEKPGVDGRDLATRSMTPLIVADIEKRQLKDPLDRLPIIANCCQYPIRLNHIELAKRGHSVSLAILALFLLNGDILYNGPDHRNRASGAQNITSFLNTQAFNQYLPPQSMHGLTYNKSCRFIDVELTRHGVRTRGHLWKLWCCIDTSRFPKTLPYVKINGSLRHDERSNLMLLANELDKRGFSDLYTEIVTFLEHSSTSQYRNSFAREYQTHMAKELATAVSQRKLLRLGALWSPSDEYSPYRGIFICNQPRPEGLPDYVFTASQEKEADDGRDVLNDIDQHVSLEIMEHLASRFGIHQTGPGAARILDQTLEVMSRNTVQFARLSDWQKADLLGAFYATIDAHGSQSIQGVLFCIVIRASPAVSLSPVEDMIIFETFGSKAIAKEVAKIPIVRLVSRIQRSRRPTSEIVEFPEDDPKPMALLLNIIHRRFDQVPDDMGIQDFYNICILTDKRAMTHVLRPWVRGWLRSTQHLSTWPGLSLREQYCHERLWISWELGDRASFEKIASVLLLNSSASIGDANSLQCDGILQPLDIHEILERTRLDTIEALLTPLNDTI</sequence>
<feature type="domain" description="Heterokaryon incompatibility" evidence="1">
    <location>
        <begin position="87"/>
        <end position="241"/>
    </location>
</feature>
<gene>
    <name evidence="2" type="ORF">NPX13_g6477</name>
</gene>
<accession>A0A9W8TM40</accession>
<reference evidence="2" key="1">
    <citation type="submission" date="2022-07" db="EMBL/GenBank/DDBJ databases">
        <title>Genome Sequence of Xylaria arbuscula.</title>
        <authorList>
            <person name="Buettner E."/>
        </authorList>
    </citation>
    <scope>NUCLEOTIDE SEQUENCE</scope>
    <source>
        <strain evidence="2">VT107</strain>
    </source>
</reference>
<comment type="caution">
    <text evidence="2">The sequence shown here is derived from an EMBL/GenBank/DDBJ whole genome shotgun (WGS) entry which is preliminary data.</text>
</comment>
<dbReference type="InterPro" id="IPR052895">
    <property type="entry name" value="HetReg/Transcr_Mod"/>
</dbReference>
<evidence type="ECO:0000313" key="3">
    <source>
        <dbReference type="Proteomes" id="UP001148614"/>
    </source>
</evidence>